<proteinExistence type="predicted"/>
<name>A0A7J3T9C4_9ARCH</name>
<dbReference type="AlphaFoldDB" id="A0A7J3T9C4"/>
<protein>
    <submittedName>
        <fullName evidence="1">Uncharacterized protein</fullName>
    </submittedName>
</protein>
<reference evidence="1" key="1">
    <citation type="journal article" date="2020" name="mSystems">
        <title>Genome- and Community-Level Interaction Insights into Carbon Utilization and Element Cycling Functions of Hydrothermarchaeota in Hydrothermal Sediment.</title>
        <authorList>
            <person name="Zhou Z."/>
            <person name="Liu Y."/>
            <person name="Xu W."/>
            <person name="Pan J."/>
            <person name="Luo Z.H."/>
            <person name="Li M."/>
        </authorList>
    </citation>
    <scope>NUCLEOTIDE SEQUENCE [LARGE SCALE GENOMIC DNA]</scope>
    <source>
        <strain evidence="1">HyVt-85</strain>
    </source>
</reference>
<sequence length="90" mass="10940">MVVKDRIGRRRYIIVMNVPKLRKLIYEIRRIDTAAKIAYYEEEYAVVKCRHWYKEKIIEYLRKIGIKTITTTGTIKKAKRIIKNLKLREK</sequence>
<dbReference type="EMBL" id="DRTM01000073">
    <property type="protein sequence ID" value="HHE75680.1"/>
    <property type="molecule type" value="Genomic_DNA"/>
</dbReference>
<evidence type="ECO:0000313" key="1">
    <source>
        <dbReference type="EMBL" id="HHE75680.1"/>
    </source>
</evidence>
<dbReference type="Proteomes" id="UP000886130">
    <property type="component" value="Unassembled WGS sequence"/>
</dbReference>
<comment type="caution">
    <text evidence="1">The sequence shown here is derived from an EMBL/GenBank/DDBJ whole genome shotgun (WGS) entry which is preliminary data.</text>
</comment>
<organism evidence="1">
    <name type="scientific">Candidatus Aciduliprofundum boonei</name>
    <dbReference type="NCBI Taxonomy" id="379547"/>
    <lineage>
        <taxon>Archaea</taxon>
        <taxon>Methanobacteriati</taxon>
        <taxon>Thermoplasmatota</taxon>
        <taxon>DHVE2 group</taxon>
        <taxon>Candidatus Aciduliprofundum</taxon>
    </lineage>
</organism>
<accession>A0A7J3T9C4</accession>
<gene>
    <name evidence="1" type="ORF">ENL31_00955</name>
</gene>